<sequence>MSNQLKVTQERNEQVTVLHNKSIRCISKYTATRNASISKSYKVLAFAITAGGTSTFQDVPTTHWSYNYIAALADYGIALGYNGKFSLDEPVTRLLQN</sequence>
<keyword evidence="1" id="KW-0732">Signal</keyword>
<gene>
    <name evidence="3" type="ORF">FJQ98_08765</name>
</gene>
<protein>
    <submittedName>
        <fullName evidence="3">S-layer homology domain-containing protein</fullName>
    </submittedName>
</protein>
<evidence type="ECO:0000313" key="3">
    <source>
        <dbReference type="EMBL" id="QQP14093.1"/>
    </source>
</evidence>
<keyword evidence="4" id="KW-1185">Reference proteome</keyword>
<organism evidence="3 4">
    <name type="scientific">Lysinibacillus agricola</name>
    <dbReference type="NCBI Taxonomy" id="2590012"/>
    <lineage>
        <taxon>Bacteria</taxon>
        <taxon>Bacillati</taxon>
        <taxon>Bacillota</taxon>
        <taxon>Bacilli</taxon>
        <taxon>Bacillales</taxon>
        <taxon>Bacillaceae</taxon>
        <taxon>Lysinibacillus</taxon>
    </lineage>
</organism>
<dbReference type="InterPro" id="IPR001119">
    <property type="entry name" value="SLH_dom"/>
</dbReference>
<accession>A0ABX7AVU8</accession>
<evidence type="ECO:0000313" key="4">
    <source>
        <dbReference type="Proteomes" id="UP000596049"/>
    </source>
</evidence>
<name>A0ABX7AVU8_9BACI</name>
<dbReference type="PROSITE" id="PS51272">
    <property type="entry name" value="SLH"/>
    <property type="match status" value="1"/>
</dbReference>
<evidence type="ECO:0000259" key="2">
    <source>
        <dbReference type="PROSITE" id="PS51272"/>
    </source>
</evidence>
<reference evidence="3 4" key="1">
    <citation type="submission" date="2020-01" db="EMBL/GenBank/DDBJ databases">
        <authorList>
            <person name="Liu G."/>
            <person name="Liu B."/>
        </authorList>
    </citation>
    <scope>NUCLEOTIDE SEQUENCE [LARGE SCALE GENOMIC DNA]</scope>
    <source>
        <strain evidence="3 4">FJAT-51161</strain>
    </source>
</reference>
<dbReference type="Proteomes" id="UP000596049">
    <property type="component" value="Chromosome"/>
</dbReference>
<dbReference type="Pfam" id="PF00395">
    <property type="entry name" value="SLH"/>
    <property type="match status" value="1"/>
</dbReference>
<feature type="domain" description="SLH" evidence="2">
    <location>
        <begin position="52"/>
        <end position="97"/>
    </location>
</feature>
<proteinExistence type="predicted"/>
<evidence type="ECO:0000256" key="1">
    <source>
        <dbReference type="ARBA" id="ARBA00022729"/>
    </source>
</evidence>
<dbReference type="RefSeq" id="WP_053593517.1">
    <property type="nucleotide sequence ID" value="NZ_CP067341.1"/>
</dbReference>
<dbReference type="EMBL" id="CP067341">
    <property type="protein sequence ID" value="QQP14093.1"/>
    <property type="molecule type" value="Genomic_DNA"/>
</dbReference>